<sequence length="83" mass="9266">MNIFVSSSLGNIKEELKKRGHEFSKDNDSPYDAIICNLKNEGLQSNSFPDNLKDTGTLIIDVGGKSIEEIENILDNKIYSSIF</sequence>
<keyword evidence="2" id="KW-1185">Reference proteome</keyword>
<dbReference type="EMBL" id="SXDP01000014">
    <property type="protein sequence ID" value="NEZ47867.1"/>
    <property type="molecule type" value="Genomic_DNA"/>
</dbReference>
<comment type="caution">
    <text evidence="1">The sequence shown here is derived from an EMBL/GenBank/DDBJ whole genome shotgun (WGS) entry which is preliminary data.</text>
</comment>
<dbReference type="Proteomes" id="UP000473885">
    <property type="component" value="Unassembled WGS sequence"/>
</dbReference>
<protein>
    <recommendedName>
        <fullName evidence="3">YkuS family protein</fullName>
    </recommendedName>
</protein>
<dbReference type="InterPro" id="IPR005370">
    <property type="entry name" value="UPF0180"/>
</dbReference>
<dbReference type="RefSeq" id="WP_050606324.1">
    <property type="nucleotide sequence ID" value="NZ_CABKUB010000005.1"/>
</dbReference>
<evidence type="ECO:0000313" key="1">
    <source>
        <dbReference type="EMBL" id="NEZ47867.1"/>
    </source>
</evidence>
<name>A0A6M0RDG4_9CLOT</name>
<accession>A0A6M0RDG4</accession>
<dbReference type="OrthoDB" id="1954110at2"/>
<dbReference type="AlphaFoldDB" id="A0A6M0RDG4"/>
<evidence type="ECO:0008006" key="3">
    <source>
        <dbReference type="Google" id="ProtNLM"/>
    </source>
</evidence>
<evidence type="ECO:0000313" key="2">
    <source>
        <dbReference type="Proteomes" id="UP000473885"/>
    </source>
</evidence>
<gene>
    <name evidence="1" type="ORF">FDF74_11810</name>
</gene>
<proteinExistence type="predicted"/>
<reference evidence="1 2" key="1">
    <citation type="submission" date="2019-04" db="EMBL/GenBank/DDBJ databases">
        <title>Genome sequencing of Clostridium botulinum Groups I-IV and Clostridium butyricum.</title>
        <authorList>
            <person name="Brunt J."/>
            <person name="Van Vliet A.H.M."/>
            <person name="Stringer S.C."/>
            <person name="Carter A.T."/>
            <person name="Peck M.W."/>
        </authorList>
    </citation>
    <scope>NUCLEOTIDE SEQUENCE [LARGE SCALE GENOMIC DNA]</scope>
    <source>
        <strain evidence="1 2">IFR 18/094</strain>
    </source>
</reference>
<dbReference type="Pfam" id="PF03698">
    <property type="entry name" value="UPF0180"/>
    <property type="match status" value="1"/>
</dbReference>
<organism evidence="1 2">
    <name type="scientific">Clostridium niameyense</name>
    <dbReference type="NCBI Taxonomy" id="1622073"/>
    <lineage>
        <taxon>Bacteria</taxon>
        <taxon>Bacillati</taxon>
        <taxon>Bacillota</taxon>
        <taxon>Clostridia</taxon>
        <taxon>Eubacteriales</taxon>
        <taxon>Clostridiaceae</taxon>
        <taxon>Clostridium</taxon>
    </lineage>
</organism>